<accession>A0A8S3UR21</accession>
<proteinExistence type="predicted"/>
<evidence type="ECO:0000313" key="5">
    <source>
        <dbReference type="Proteomes" id="UP000683360"/>
    </source>
</evidence>
<comment type="caution">
    <text evidence="4">The sequence shown here is derived from an EMBL/GenBank/DDBJ whole genome shotgun (WGS) entry which is preliminary data.</text>
</comment>
<dbReference type="PROSITE" id="PS50088">
    <property type="entry name" value="ANK_REPEAT"/>
    <property type="match status" value="4"/>
</dbReference>
<dbReference type="Gene3D" id="1.25.40.20">
    <property type="entry name" value="Ankyrin repeat-containing domain"/>
    <property type="match status" value="2"/>
</dbReference>
<feature type="repeat" description="ANK" evidence="3">
    <location>
        <begin position="167"/>
        <end position="199"/>
    </location>
</feature>
<feature type="repeat" description="ANK" evidence="3">
    <location>
        <begin position="32"/>
        <end position="64"/>
    </location>
</feature>
<keyword evidence="5" id="KW-1185">Reference proteome</keyword>
<gene>
    <name evidence="4" type="ORF">MEDL_59765</name>
</gene>
<evidence type="ECO:0000256" key="3">
    <source>
        <dbReference type="PROSITE-ProRule" id="PRU00023"/>
    </source>
</evidence>
<reference evidence="4" key="1">
    <citation type="submission" date="2021-03" db="EMBL/GenBank/DDBJ databases">
        <authorList>
            <person name="Bekaert M."/>
        </authorList>
    </citation>
    <scope>NUCLEOTIDE SEQUENCE</scope>
</reference>
<name>A0A8S3UR21_MYTED</name>
<evidence type="ECO:0000256" key="2">
    <source>
        <dbReference type="ARBA" id="ARBA00023043"/>
    </source>
</evidence>
<evidence type="ECO:0000256" key="1">
    <source>
        <dbReference type="ARBA" id="ARBA00022737"/>
    </source>
</evidence>
<feature type="repeat" description="ANK" evidence="3">
    <location>
        <begin position="200"/>
        <end position="232"/>
    </location>
</feature>
<dbReference type="Pfam" id="PF00023">
    <property type="entry name" value="Ank"/>
    <property type="match status" value="1"/>
</dbReference>
<feature type="repeat" description="ANK" evidence="3">
    <location>
        <begin position="65"/>
        <end position="97"/>
    </location>
</feature>
<keyword evidence="1" id="KW-0677">Repeat</keyword>
<dbReference type="AlphaFoldDB" id="A0A8S3UR21"/>
<dbReference type="PANTHER" id="PTHR24178">
    <property type="entry name" value="MOLTING PROTEIN MLT-4"/>
    <property type="match status" value="1"/>
</dbReference>
<organism evidence="4 5">
    <name type="scientific">Mytilus edulis</name>
    <name type="common">Blue mussel</name>
    <dbReference type="NCBI Taxonomy" id="6550"/>
    <lineage>
        <taxon>Eukaryota</taxon>
        <taxon>Metazoa</taxon>
        <taxon>Spiralia</taxon>
        <taxon>Lophotrochozoa</taxon>
        <taxon>Mollusca</taxon>
        <taxon>Bivalvia</taxon>
        <taxon>Autobranchia</taxon>
        <taxon>Pteriomorphia</taxon>
        <taxon>Mytilida</taxon>
        <taxon>Mytiloidea</taxon>
        <taxon>Mytilidae</taxon>
        <taxon>Mytilinae</taxon>
        <taxon>Mytilus</taxon>
    </lineage>
</organism>
<keyword evidence="2 3" id="KW-0040">ANK repeat</keyword>
<protein>
    <submittedName>
        <fullName evidence="4">ANKRD17</fullName>
    </submittedName>
</protein>
<dbReference type="EMBL" id="CAJPWZ010002917">
    <property type="protein sequence ID" value="CAG2247879.1"/>
    <property type="molecule type" value="Genomic_DNA"/>
</dbReference>
<dbReference type="OrthoDB" id="6042147at2759"/>
<sequence>MDQNRTKTSAPLKKGKVTKARHDILINKPMDTGITPLMAAAFKGYVDVVTYLLDIKVAVDNADDNKSTALHYACINNHAEIVRLLLRYGAKVDPFDQWHQTPFHISCTYGHIDIIKLLLFCDEPITSSIGSKKRISLSSDNPSICDPFSHQNLHINKSVDLTDMDIEGDTALHAACYNEHIEVGKLLLKVGINVNEVNSKGQTPLLVACANGFFNIAQFLIDKKACINQSDNDKFTPLFYASQGNPDIVELLIEHK</sequence>
<dbReference type="SMART" id="SM00248">
    <property type="entry name" value="ANK"/>
    <property type="match status" value="6"/>
</dbReference>
<dbReference type="InterPro" id="IPR036770">
    <property type="entry name" value="Ankyrin_rpt-contain_sf"/>
</dbReference>
<evidence type="ECO:0000313" key="4">
    <source>
        <dbReference type="EMBL" id="CAG2247879.1"/>
    </source>
</evidence>
<dbReference type="PROSITE" id="PS50297">
    <property type="entry name" value="ANK_REP_REGION"/>
    <property type="match status" value="4"/>
</dbReference>
<dbReference type="SUPFAM" id="SSF48403">
    <property type="entry name" value="Ankyrin repeat"/>
    <property type="match status" value="1"/>
</dbReference>
<dbReference type="Pfam" id="PF12796">
    <property type="entry name" value="Ank_2"/>
    <property type="match status" value="2"/>
</dbReference>
<dbReference type="PANTHER" id="PTHR24178:SF41">
    <property type="entry name" value="ANKYRIN-2 ISOFORM X1"/>
    <property type="match status" value="1"/>
</dbReference>
<dbReference type="InterPro" id="IPR002110">
    <property type="entry name" value="Ankyrin_rpt"/>
</dbReference>
<dbReference type="Proteomes" id="UP000683360">
    <property type="component" value="Unassembled WGS sequence"/>
</dbReference>